<comment type="caution">
    <text evidence="1">The sequence shown here is derived from an EMBL/GenBank/DDBJ whole genome shotgun (WGS) entry which is preliminary data.</text>
</comment>
<sequence length="85" mass="9071">MQFEFIARRPAHLKRTLVILVGCAGVLASLSIWGRVPAAALADADKEVAQFGPALTGSACSTEGAVSKDVHGTFLMCWKQVWSKP</sequence>
<organism evidence="1 2">
    <name type="scientific">Paraburkholderia sabiae</name>
    <dbReference type="NCBI Taxonomy" id="273251"/>
    <lineage>
        <taxon>Bacteria</taxon>
        <taxon>Pseudomonadati</taxon>
        <taxon>Pseudomonadota</taxon>
        <taxon>Betaproteobacteria</taxon>
        <taxon>Burkholderiales</taxon>
        <taxon>Burkholderiaceae</taxon>
        <taxon>Paraburkholderia</taxon>
    </lineage>
</organism>
<accession>A0ABU9QAZ6</accession>
<dbReference type="RefSeq" id="WP_201650381.1">
    <property type="nucleotide sequence ID" value="NZ_CAJHCS010000008.1"/>
</dbReference>
<dbReference type="Proteomes" id="UP001494588">
    <property type="component" value="Unassembled WGS sequence"/>
</dbReference>
<name>A0ABU9QAZ6_9BURK</name>
<protein>
    <submittedName>
        <fullName evidence="1">Uncharacterized protein</fullName>
    </submittedName>
</protein>
<evidence type="ECO:0000313" key="1">
    <source>
        <dbReference type="EMBL" id="MEM5286578.1"/>
    </source>
</evidence>
<reference evidence="1 2" key="1">
    <citation type="submission" date="2024-01" db="EMBL/GenBank/DDBJ databases">
        <title>The diversity of rhizobia nodulating Mimosa spp. in eleven states of Brazil covering several biomes is determined by host plant, location, and edaphic factors.</title>
        <authorList>
            <person name="Rouws L."/>
            <person name="Barauna A."/>
            <person name="Beukes C."/>
            <person name="De Faria S.M."/>
            <person name="Gross E."/>
            <person name="Dos Reis Junior F.B."/>
            <person name="Simon M."/>
            <person name="Maluk M."/>
            <person name="Odee D.W."/>
            <person name="Kenicer G."/>
            <person name="Young J.P.W."/>
            <person name="Reis V.M."/>
            <person name="Zilli J."/>
            <person name="James E.K."/>
        </authorList>
    </citation>
    <scope>NUCLEOTIDE SEQUENCE [LARGE SCALE GENOMIC DNA]</scope>
    <source>
        <strain evidence="1 2">JPY77</strain>
    </source>
</reference>
<evidence type="ECO:0000313" key="2">
    <source>
        <dbReference type="Proteomes" id="UP001494588"/>
    </source>
</evidence>
<dbReference type="EMBL" id="JAZHGC010000009">
    <property type="protein sequence ID" value="MEM5286578.1"/>
    <property type="molecule type" value="Genomic_DNA"/>
</dbReference>
<proteinExistence type="predicted"/>
<gene>
    <name evidence="1" type="ORF">V4C55_12725</name>
</gene>
<keyword evidence="2" id="KW-1185">Reference proteome</keyword>